<dbReference type="AlphaFoldDB" id="A0A068VR13"/>
<name>A0A068VR13_PROFF</name>
<evidence type="ECO:0000313" key="3">
    <source>
        <dbReference type="EMBL" id="CEP26832.1"/>
    </source>
</evidence>
<dbReference type="InterPro" id="IPR059125">
    <property type="entry name" value="Ferritin_actino"/>
</dbReference>
<dbReference type="RefSeq" id="WP_013160884.1">
    <property type="nucleotide sequence ID" value="NZ_CP010341.1"/>
</dbReference>
<evidence type="ECO:0000259" key="2">
    <source>
        <dbReference type="Pfam" id="PF13794"/>
    </source>
</evidence>
<evidence type="ECO:0000256" key="1">
    <source>
        <dbReference type="SAM" id="MobiDB-lite"/>
    </source>
</evidence>
<reference evidence="3" key="1">
    <citation type="submission" date="2014-08" db="EMBL/GenBank/DDBJ databases">
        <authorList>
            <person name="Falentin Helene"/>
        </authorList>
    </citation>
    <scope>NUCLEOTIDE SEQUENCE</scope>
</reference>
<dbReference type="InterPro" id="IPR012347">
    <property type="entry name" value="Ferritin-like"/>
</dbReference>
<gene>
    <name evidence="3" type="ORF">PFCIRM138_10145</name>
</gene>
<organism evidence="3">
    <name type="scientific">Propionibacterium freudenreichii subsp. freudenreichii</name>
    <dbReference type="NCBI Taxonomy" id="66712"/>
    <lineage>
        <taxon>Bacteria</taxon>
        <taxon>Bacillati</taxon>
        <taxon>Actinomycetota</taxon>
        <taxon>Actinomycetes</taxon>
        <taxon>Propionibacteriales</taxon>
        <taxon>Propionibacteriaceae</taxon>
        <taxon>Propionibacterium</taxon>
    </lineage>
</organism>
<feature type="region of interest" description="Disordered" evidence="1">
    <location>
        <begin position="1"/>
        <end position="26"/>
    </location>
</feature>
<sequence>MSAQQTEPGAPNTRPAGRAETPPTIPIDLPVGGRELLGVLGQCELVDFEVLSFSGEFAPTLDDRIAVAELATAQFKRFNRVADQLHAHGWPVGDSLEAFREPLDAFAQATQPTDWPTAQLRSLLVSGLRTDFADKLSAAWPEPMARLISPGPVAWRIADFANRTLSQSLADDPDLAGSLALYGRRLAAEALGQCQRIAAKEVELTELVASAVPRPDDAQTGDMAALGAVSVLLEQLMEGHSRRMARLGLAS</sequence>
<dbReference type="Pfam" id="PF13794">
    <property type="entry name" value="MiaE_2"/>
    <property type="match status" value="1"/>
</dbReference>
<accession>A0A068VR13</accession>
<dbReference type="KEGG" id="pfre:RM25_1195"/>
<proteinExistence type="predicted"/>
<dbReference type="GeneID" id="61222337"/>
<protein>
    <recommendedName>
        <fullName evidence="2">Ferritin-like domain-containing protein</fullName>
    </recommendedName>
</protein>
<dbReference type="Gene3D" id="1.20.1260.10">
    <property type="match status" value="1"/>
</dbReference>
<feature type="domain" description="Ferritin-like" evidence="2">
    <location>
        <begin position="35"/>
        <end position="209"/>
    </location>
</feature>
<dbReference type="EMBL" id="LM676425">
    <property type="protein sequence ID" value="CEP26832.1"/>
    <property type="molecule type" value="Genomic_DNA"/>
</dbReference>
<dbReference type="PATRIC" id="fig|66712.6.peg.1223"/>